<evidence type="ECO:0000313" key="1">
    <source>
        <dbReference type="EMBL" id="KKM26619.1"/>
    </source>
</evidence>
<proteinExistence type="predicted"/>
<name>A0A0F9J2I4_9ZZZZ</name>
<reference evidence="1" key="1">
    <citation type="journal article" date="2015" name="Nature">
        <title>Complex archaea that bridge the gap between prokaryotes and eukaryotes.</title>
        <authorList>
            <person name="Spang A."/>
            <person name="Saw J.H."/>
            <person name="Jorgensen S.L."/>
            <person name="Zaremba-Niedzwiedzka K."/>
            <person name="Martijn J."/>
            <person name="Lind A.E."/>
            <person name="van Eijk R."/>
            <person name="Schleper C."/>
            <person name="Guy L."/>
            <person name="Ettema T.J."/>
        </authorList>
    </citation>
    <scope>NUCLEOTIDE SEQUENCE</scope>
</reference>
<gene>
    <name evidence="1" type="ORF">LCGC14_1583030</name>
</gene>
<organism evidence="1">
    <name type="scientific">marine sediment metagenome</name>
    <dbReference type="NCBI Taxonomy" id="412755"/>
    <lineage>
        <taxon>unclassified sequences</taxon>
        <taxon>metagenomes</taxon>
        <taxon>ecological metagenomes</taxon>
    </lineage>
</organism>
<sequence length="110" mass="12332">MPFTPQVDGSDINYISNIDWSGPTTQQSLDLISVFSRCRVCTWSVDTMPMAEWATLISKRGSIVDLTTTDPDDRNANFVTFYGARLRSVTKRNHASLNAQGVQVEFLVRT</sequence>
<dbReference type="AlphaFoldDB" id="A0A0F9J2I4"/>
<accession>A0A0F9J2I4</accession>
<protein>
    <submittedName>
        <fullName evidence="1">Uncharacterized protein</fullName>
    </submittedName>
</protein>
<comment type="caution">
    <text evidence="1">The sequence shown here is derived from an EMBL/GenBank/DDBJ whole genome shotgun (WGS) entry which is preliminary data.</text>
</comment>
<dbReference type="EMBL" id="LAZR01012478">
    <property type="protein sequence ID" value="KKM26619.1"/>
    <property type="molecule type" value="Genomic_DNA"/>
</dbReference>